<dbReference type="RefSeq" id="WP_000870462.1">
    <property type="nucleotide sequence ID" value="NZ_AP022857.1"/>
</dbReference>
<dbReference type="Pfam" id="PF06133">
    <property type="entry name" value="Com_YlbF"/>
    <property type="match status" value="1"/>
</dbReference>
<reference evidence="3 6" key="2">
    <citation type="submission" date="2020-12" db="EMBL/GenBank/DDBJ databases">
        <title>Genome assembly for a thermostable protease producing Bacillus cereus MAKP1 strain isolated from chicken gut.</title>
        <authorList>
            <person name="Malaviya A."/>
        </authorList>
    </citation>
    <scope>NUCLEOTIDE SEQUENCE [LARGE SCALE GENOMIC DNA]</scope>
    <source>
        <strain evidence="3 6">MAKP1</strain>
    </source>
</reference>
<dbReference type="InterPro" id="IPR052767">
    <property type="entry name" value="Bact_com_dev_regulator"/>
</dbReference>
<dbReference type="Proteomes" id="UP000613452">
    <property type="component" value="Unassembled WGS sequence"/>
</dbReference>
<accession>A0A063CE83</accession>
<evidence type="ECO:0000256" key="1">
    <source>
        <dbReference type="SAM" id="Coils"/>
    </source>
</evidence>
<dbReference type="eggNOG" id="COG4550">
    <property type="taxonomic scope" value="Bacteria"/>
</dbReference>
<dbReference type="EMBL" id="CP109872">
    <property type="protein sequence ID" value="UYW69570.1"/>
    <property type="molecule type" value="Genomic_DNA"/>
</dbReference>
<reference evidence="4" key="3">
    <citation type="submission" date="2023-02" db="EMBL/GenBank/DDBJ databases">
        <title>Complete Genome Sequence of Bacillus cereus sensu lato isolate BC38B from pepper closely related to the Bacillus anthracis clade.</title>
        <authorList>
            <person name="Abdelli M."/>
            <person name="Cerar Kisek T."/>
            <person name="Falaise C."/>
            <person name="Cumont A."/>
            <person name="Giraud M."/>
            <person name="Chatoux J."/>
            <person name="Rogee S."/>
            <person name="Dadvisard M."/>
            <person name="Larigauderie G."/>
            <person name="Raynaud F."/>
            <person name="Godic Torkar K."/>
            <person name="Ramisse V."/>
        </authorList>
    </citation>
    <scope>NUCLEOTIDE SEQUENCE</scope>
    <source>
        <strain evidence="4">BC38B</strain>
    </source>
</reference>
<protein>
    <submittedName>
        <fullName evidence="2">Master regulator for biofilm formation</fullName>
    </submittedName>
    <submittedName>
        <fullName evidence="3">RicAFT regulatory complex protein RicA family protein</fullName>
    </submittedName>
</protein>
<evidence type="ECO:0000313" key="2">
    <source>
        <dbReference type="EMBL" id="KXX91047.1"/>
    </source>
</evidence>
<reference evidence="2 5" key="1">
    <citation type="submission" date="2015-12" db="EMBL/GenBank/DDBJ databases">
        <title>Bacillus cereus Group isolate.</title>
        <authorList>
            <person name="Kovac J."/>
        </authorList>
    </citation>
    <scope>NUCLEOTIDE SEQUENCE [LARGE SCALE GENOMIC DNA]</scope>
    <source>
        <strain evidence="2 5">FSL W8-0275</strain>
    </source>
</reference>
<dbReference type="PANTHER" id="PTHR38448">
    <property type="entry name" value="REGULATORY PROTEIN YLBF-RELATED"/>
    <property type="match status" value="1"/>
</dbReference>
<name>A0A063CE83_BACCE</name>
<evidence type="ECO:0000313" key="6">
    <source>
        <dbReference type="Proteomes" id="UP000613452"/>
    </source>
</evidence>
<dbReference type="PANTHER" id="PTHR38448:SF1">
    <property type="entry name" value="YLBF FAMILY REGULATOR"/>
    <property type="match status" value="1"/>
</dbReference>
<dbReference type="InterPro" id="IPR023378">
    <property type="entry name" value="YheA/YmcA-like_dom_sf"/>
</dbReference>
<dbReference type="InterPro" id="IPR010368">
    <property type="entry name" value="Com_YlbF"/>
</dbReference>
<sequence>MKVYSKDEIVEQAKELAKMISETEEVDFFKKAEAQIHKNENVKRAIDEIKALQKQAVNLQHYGKWEALKKVEAEIDALQDKLDSIPVVQEFKSSQTYVNDLLQLVASTISNNVTDEILISTNGDVLKGETGAAVESKKGNCGC</sequence>
<dbReference type="EMBL" id="LOMT01000117">
    <property type="protein sequence ID" value="KXX91047.1"/>
    <property type="molecule type" value="Genomic_DNA"/>
</dbReference>
<keyword evidence="1" id="KW-0175">Coiled coil</keyword>
<dbReference type="GeneID" id="300958746"/>
<dbReference type="PATRIC" id="fig|1396.419.peg.4078"/>
<dbReference type="EMBL" id="JAEFBZ010000001">
    <property type="protein sequence ID" value="MBK1607992.1"/>
    <property type="molecule type" value="Genomic_DNA"/>
</dbReference>
<evidence type="ECO:0000313" key="3">
    <source>
        <dbReference type="EMBL" id="MBK1607992.1"/>
    </source>
</evidence>
<feature type="coiled-coil region" evidence="1">
    <location>
        <begin position="6"/>
        <end position="62"/>
    </location>
</feature>
<evidence type="ECO:0000313" key="5">
    <source>
        <dbReference type="Proteomes" id="UP000075591"/>
    </source>
</evidence>
<dbReference type="OMA" id="FAHYDKP"/>
<dbReference type="Proteomes" id="UP000075591">
    <property type="component" value="Unassembled WGS sequence"/>
</dbReference>
<dbReference type="KEGG" id="bcef:BcrFT9_02900"/>
<proteinExistence type="predicted"/>
<dbReference type="PIRSF" id="PIRSF021287">
    <property type="entry name" value="Biofilm_formation_YmcA"/>
    <property type="match status" value="1"/>
</dbReference>
<organism evidence="2 5">
    <name type="scientific">Bacillus cereus</name>
    <dbReference type="NCBI Taxonomy" id="1396"/>
    <lineage>
        <taxon>Bacteria</taxon>
        <taxon>Bacillati</taxon>
        <taxon>Bacillota</taxon>
        <taxon>Bacilli</taxon>
        <taxon>Bacillales</taxon>
        <taxon>Bacillaceae</taxon>
        <taxon>Bacillus</taxon>
        <taxon>Bacillus cereus group</taxon>
    </lineage>
</organism>
<dbReference type="Proteomes" id="UP001163707">
    <property type="component" value="Chromosome"/>
</dbReference>
<dbReference type="InterPro" id="IPR016783">
    <property type="entry name" value="Biofilm_formation_YmcA"/>
</dbReference>
<evidence type="ECO:0000313" key="4">
    <source>
        <dbReference type="EMBL" id="UYW69570.1"/>
    </source>
</evidence>
<dbReference type="AlphaFoldDB" id="A0A063CE83"/>
<gene>
    <name evidence="2" type="ORF">AT274_24420</name>
    <name evidence="3" type="ORF">JCR31_08670</name>
    <name evidence="4" type="ORF">OK229_01385</name>
</gene>
<dbReference type="Gene3D" id="1.20.1500.10">
    <property type="entry name" value="YheA/YmcA-like"/>
    <property type="match status" value="1"/>
</dbReference>
<dbReference type="SUPFAM" id="SSF158622">
    <property type="entry name" value="YheA/YmcA-like"/>
    <property type="match status" value="1"/>
</dbReference>